<organism evidence="1 2">
    <name type="scientific">Microbulbifer bruguierae</name>
    <dbReference type="NCBI Taxonomy" id="3029061"/>
    <lineage>
        <taxon>Bacteria</taxon>
        <taxon>Pseudomonadati</taxon>
        <taxon>Pseudomonadota</taxon>
        <taxon>Gammaproteobacteria</taxon>
        <taxon>Cellvibrionales</taxon>
        <taxon>Microbulbiferaceae</taxon>
        <taxon>Microbulbifer</taxon>
    </lineage>
</organism>
<reference evidence="1 2" key="1">
    <citation type="submission" date="2023-02" db="EMBL/GenBank/DDBJ databases">
        <title>Description and genomic characterization of Microbulbifer bruguierae sp. nov., isolated from the sediment of mangrove plant Bruguiera sexangula.</title>
        <authorList>
            <person name="Long M."/>
        </authorList>
    </citation>
    <scope>NUCLEOTIDE SEQUENCE [LARGE SCALE GENOMIC DNA]</scope>
    <source>
        <strain evidence="1 2">H12</strain>
    </source>
</reference>
<proteinExistence type="predicted"/>
<sequence length="232" mass="26993">MKISSKGTAVISCILGTEFHSVYPAPQSEHSFLFSNRRDLFDEFAGKGWNPILLEFPLSRDDAVSSLQAKYVKFLQFLKESTFRWFDEFETIVYVDHKFFLNQDHLEFIEKTRKKDIFLRTTPKLKTTIWDEVNAAMGQERYRRFMPQTKSYINEKIKSGLSESVRICNTGLIAFSHKNPKVIAFLDQVYSDLISIGTSECQIVWALVAQQNTSLIQTIDWEEIPILWETPD</sequence>
<protein>
    <submittedName>
        <fullName evidence="1">Uncharacterized protein</fullName>
    </submittedName>
</protein>
<dbReference type="RefSeq" id="WP_280318787.1">
    <property type="nucleotide sequence ID" value="NZ_CP118605.1"/>
</dbReference>
<dbReference type="Proteomes" id="UP001236500">
    <property type="component" value="Chromosome"/>
</dbReference>
<evidence type="ECO:0000313" key="2">
    <source>
        <dbReference type="Proteomes" id="UP001236500"/>
    </source>
</evidence>
<accession>A0ABY8NAP2</accession>
<name>A0ABY8NAP2_9GAMM</name>
<gene>
    <name evidence="1" type="ORF">PVT68_13240</name>
</gene>
<keyword evidence="2" id="KW-1185">Reference proteome</keyword>
<evidence type="ECO:0000313" key="1">
    <source>
        <dbReference type="EMBL" id="WGL15730.1"/>
    </source>
</evidence>
<dbReference type="EMBL" id="CP118605">
    <property type="protein sequence ID" value="WGL15730.1"/>
    <property type="molecule type" value="Genomic_DNA"/>
</dbReference>